<dbReference type="GO" id="GO:0006935">
    <property type="term" value="P:chemotaxis"/>
    <property type="evidence" value="ECO:0007669"/>
    <property type="project" value="UniProtKB-KW"/>
</dbReference>
<gene>
    <name evidence="11" type="ordered locus">swp_5123</name>
</gene>
<comment type="subcellular location">
    <subcellularLocation>
        <location evidence="10">Cell inner membrane</location>
    </subcellularLocation>
    <subcellularLocation>
        <location evidence="2">Cell membrane</location>
        <topology evidence="2">Single-pass membrane protein</topology>
    </subcellularLocation>
</comment>
<keyword evidence="9 10" id="KW-0472">Membrane</keyword>
<dbReference type="EMBL" id="CP000472">
    <property type="protein sequence ID" value="ACJ31738.1"/>
    <property type="molecule type" value="Genomic_DNA"/>
</dbReference>
<accession>B8CVR2</accession>
<evidence type="ECO:0000256" key="8">
    <source>
        <dbReference type="ARBA" id="ARBA00022989"/>
    </source>
</evidence>
<dbReference type="GO" id="GO:0009425">
    <property type="term" value="C:bacterial-type flagellum basal body"/>
    <property type="evidence" value="ECO:0007669"/>
    <property type="project" value="InterPro"/>
</dbReference>
<keyword evidence="7 10" id="KW-0283">Flagellar rotation</keyword>
<dbReference type="eggNOG" id="COG1580">
    <property type="taxonomic scope" value="Bacteria"/>
</dbReference>
<dbReference type="STRING" id="225849.swp_5123"/>
<evidence type="ECO:0000256" key="3">
    <source>
        <dbReference type="ARBA" id="ARBA00008281"/>
    </source>
</evidence>
<keyword evidence="4" id="KW-1003">Cell membrane</keyword>
<evidence type="ECO:0000256" key="6">
    <source>
        <dbReference type="ARBA" id="ARBA00022692"/>
    </source>
</evidence>
<name>B8CVR2_SHEPW</name>
<dbReference type="AlphaFoldDB" id="B8CVR2"/>
<keyword evidence="12" id="KW-1185">Reference proteome</keyword>
<feature type="transmembrane region" description="Helical" evidence="10">
    <location>
        <begin position="12"/>
        <end position="29"/>
    </location>
</feature>
<evidence type="ECO:0000256" key="2">
    <source>
        <dbReference type="ARBA" id="ARBA00004162"/>
    </source>
</evidence>
<keyword evidence="11" id="KW-0966">Cell projection</keyword>
<dbReference type="Proteomes" id="UP000000753">
    <property type="component" value="Chromosome"/>
</dbReference>
<dbReference type="PANTHER" id="PTHR35091">
    <property type="entry name" value="FLAGELLAR PROTEIN FLIL"/>
    <property type="match status" value="1"/>
</dbReference>
<dbReference type="OrthoDB" id="5815057at2"/>
<proteinExistence type="inferred from homology"/>
<keyword evidence="5 10" id="KW-0145">Chemotaxis</keyword>
<evidence type="ECO:0000256" key="7">
    <source>
        <dbReference type="ARBA" id="ARBA00022779"/>
    </source>
</evidence>
<comment type="similarity">
    <text evidence="3 10">Belongs to the FliL family.</text>
</comment>
<dbReference type="PANTHER" id="PTHR35091:SF2">
    <property type="entry name" value="FLAGELLAR PROTEIN FLIL"/>
    <property type="match status" value="1"/>
</dbReference>
<dbReference type="KEGG" id="swp:swp_5123"/>
<evidence type="ECO:0000313" key="11">
    <source>
        <dbReference type="EMBL" id="ACJ31738.1"/>
    </source>
</evidence>
<dbReference type="Pfam" id="PF03748">
    <property type="entry name" value="FliL"/>
    <property type="match status" value="1"/>
</dbReference>
<evidence type="ECO:0000256" key="4">
    <source>
        <dbReference type="ARBA" id="ARBA00022475"/>
    </source>
</evidence>
<dbReference type="RefSeq" id="WP_020915064.1">
    <property type="nucleotide sequence ID" value="NC_011566.1"/>
</dbReference>
<sequence length="151" mass="17235">MAFSNTTGKKITILLIIMIWSSAVFWAGWQSPTIIGGPFSPSEDEIVTAKFYPLDKFVISVPGDDYPHYLLLEMAFKSRSKNVESTIKQADPVIRNSLMKMFAKKHFNELNDSQQFESLQKEAHQLLTVVLAENEFSIELDDVLFTRMVIQ</sequence>
<reference evidence="11 12" key="1">
    <citation type="journal article" date="2008" name="PLoS ONE">
        <title>Environmental adaptation: genomic analysis of the piezotolerant and psychrotolerant deep-sea iron reducing bacterium Shewanella piezotolerans WP3.</title>
        <authorList>
            <person name="Wang F."/>
            <person name="Wang J."/>
            <person name="Jian H."/>
            <person name="Zhang B."/>
            <person name="Li S."/>
            <person name="Wang F."/>
            <person name="Zeng X."/>
            <person name="Gao L."/>
            <person name="Bartlett D.H."/>
            <person name="Yu J."/>
            <person name="Hu S."/>
            <person name="Xiao X."/>
        </authorList>
    </citation>
    <scope>NUCLEOTIDE SEQUENCE [LARGE SCALE GENOMIC DNA]</scope>
    <source>
        <strain evidence="12">WP3 / JCM 13877</strain>
    </source>
</reference>
<organism evidence="11 12">
    <name type="scientific">Shewanella piezotolerans (strain WP3 / JCM 13877)</name>
    <dbReference type="NCBI Taxonomy" id="225849"/>
    <lineage>
        <taxon>Bacteria</taxon>
        <taxon>Pseudomonadati</taxon>
        <taxon>Pseudomonadota</taxon>
        <taxon>Gammaproteobacteria</taxon>
        <taxon>Alteromonadales</taxon>
        <taxon>Shewanellaceae</taxon>
        <taxon>Shewanella</taxon>
    </lineage>
</organism>
<protein>
    <recommendedName>
        <fullName evidence="10">Flagellar protein FliL</fullName>
    </recommendedName>
</protein>
<evidence type="ECO:0000256" key="10">
    <source>
        <dbReference type="RuleBase" id="RU364125"/>
    </source>
</evidence>
<comment type="function">
    <text evidence="1 10">Controls the rotational direction of flagella during chemotaxis.</text>
</comment>
<evidence type="ECO:0000256" key="9">
    <source>
        <dbReference type="ARBA" id="ARBA00023136"/>
    </source>
</evidence>
<dbReference type="InterPro" id="IPR005503">
    <property type="entry name" value="FliL"/>
</dbReference>
<evidence type="ECO:0000313" key="12">
    <source>
        <dbReference type="Proteomes" id="UP000000753"/>
    </source>
</evidence>
<dbReference type="GO" id="GO:0071978">
    <property type="term" value="P:bacterial-type flagellum-dependent swarming motility"/>
    <property type="evidence" value="ECO:0007669"/>
    <property type="project" value="TreeGrafter"/>
</dbReference>
<evidence type="ECO:0000256" key="1">
    <source>
        <dbReference type="ARBA" id="ARBA00002254"/>
    </source>
</evidence>
<evidence type="ECO:0000256" key="5">
    <source>
        <dbReference type="ARBA" id="ARBA00022500"/>
    </source>
</evidence>
<keyword evidence="11" id="KW-0969">Cilium</keyword>
<dbReference type="HOGENOM" id="CLU_099018_7_0_6"/>
<dbReference type="GO" id="GO:0005886">
    <property type="term" value="C:plasma membrane"/>
    <property type="evidence" value="ECO:0007669"/>
    <property type="project" value="UniProtKB-SubCell"/>
</dbReference>
<keyword evidence="11" id="KW-0282">Flagellum</keyword>
<keyword evidence="8 10" id="KW-1133">Transmembrane helix</keyword>
<keyword evidence="6 10" id="KW-0812">Transmembrane</keyword>
<keyword evidence="10" id="KW-0997">Cell inner membrane</keyword>